<reference evidence="2 3" key="1">
    <citation type="journal article" date="2014" name="J Genomics">
        <title>Draft Genome Sequence of the Extremely Halophilic Phototrophic Purple Sulfur Bacterium Halorhodospira halochloris.</title>
        <authorList>
            <person name="Singh K.S."/>
            <person name="Kirksey J."/>
            <person name="Hoff W.D."/>
            <person name="Deole R."/>
        </authorList>
    </citation>
    <scope>NUCLEOTIDE SEQUENCE [LARGE SCALE GENOMIC DNA]</scope>
    <source>
        <strain evidence="2 3">A</strain>
    </source>
</reference>
<name>W8L9Z3_9GAMM</name>
<dbReference type="Proteomes" id="UP000019442">
    <property type="component" value="Chromosome"/>
</dbReference>
<feature type="domain" description="Beta-lactamase-related" evidence="1">
    <location>
        <begin position="7"/>
        <end position="63"/>
    </location>
</feature>
<organism evidence="2 3">
    <name type="scientific">Ectothiorhodospira haloalkaliphila</name>
    <dbReference type="NCBI Taxonomy" id="421628"/>
    <lineage>
        <taxon>Bacteria</taxon>
        <taxon>Pseudomonadati</taxon>
        <taxon>Pseudomonadota</taxon>
        <taxon>Gammaproteobacteria</taxon>
        <taxon>Chromatiales</taxon>
        <taxon>Ectothiorhodospiraceae</taxon>
        <taxon>Ectothiorhodospira</taxon>
    </lineage>
</organism>
<sequence>MNPHALQEWIADLAEAFAVPGVAAGVWHAGKVSFACHGVTSIENPLPVDERTLFQAGSIGKTFR</sequence>
<reference evidence="3" key="2">
    <citation type="submission" date="2014-02" db="EMBL/GenBank/DDBJ databases">
        <title>Draft Genome Sequence of extremely halophilic bacteria Halorhodospira halochloris.</title>
        <authorList>
            <person name="Singh K.S."/>
        </authorList>
    </citation>
    <scope>NUCLEOTIDE SEQUENCE [LARGE SCALE GENOMIC DNA]</scope>
    <source>
        <strain evidence="3">A</strain>
    </source>
</reference>
<dbReference type="Pfam" id="PF00144">
    <property type="entry name" value="Beta-lactamase"/>
    <property type="match status" value="1"/>
</dbReference>
<dbReference type="InterPro" id="IPR012338">
    <property type="entry name" value="Beta-lactam/transpept-like"/>
</dbReference>
<dbReference type="EMBL" id="CP007268">
    <property type="protein sequence ID" value="AHK80610.1"/>
    <property type="molecule type" value="Genomic_DNA"/>
</dbReference>
<evidence type="ECO:0000313" key="3">
    <source>
        <dbReference type="Proteomes" id="UP000019442"/>
    </source>
</evidence>
<gene>
    <name evidence="2" type="ORF">M911_04760</name>
</gene>
<evidence type="ECO:0000313" key="2">
    <source>
        <dbReference type="EMBL" id="AHK80610.1"/>
    </source>
</evidence>
<dbReference type="Gene3D" id="3.40.710.10">
    <property type="entry name" value="DD-peptidase/beta-lactamase superfamily"/>
    <property type="match status" value="1"/>
</dbReference>
<dbReference type="KEGG" id="hhc:M911_04760"/>
<proteinExistence type="predicted"/>
<dbReference type="AlphaFoldDB" id="W8L9Z3"/>
<dbReference type="SUPFAM" id="SSF56601">
    <property type="entry name" value="beta-lactamase/transpeptidase-like"/>
    <property type="match status" value="1"/>
</dbReference>
<protein>
    <recommendedName>
        <fullName evidence="1">Beta-lactamase-related domain-containing protein</fullName>
    </recommendedName>
</protein>
<dbReference type="OrthoDB" id="119951at2"/>
<dbReference type="RefSeq" id="WP_025280974.1">
    <property type="nucleotide sequence ID" value="NZ_CP007268.1"/>
</dbReference>
<dbReference type="InterPro" id="IPR001466">
    <property type="entry name" value="Beta-lactam-related"/>
</dbReference>
<accession>W8L9Z3</accession>
<keyword evidence="3" id="KW-1185">Reference proteome</keyword>
<evidence type="ECO:0000259" key="1">
    <source>
        <dbReference type="Pfam" id="PF00144"/>
    </source>
</evidence>
<dbReference type="HOGENOM" id="CLU_2861518_0_0_6"/>
<dbReference type="PATRIC" id="fig|1354791.3.peg.1336"/>